<accession>A0ACC1LA90</accession>
<gene>
    <name evidence="1" type="ORF">H4R21_001814</name>
</gene>
<keyword evidence="2" id="KW-1185">Reference proteome</keyword>
<feature type="non-terminal residue" evidence="1">
    <location>
        <position position="809"/>
    </location>
</feature>
<protein>
    <submittedName>
        <fullName evidence="1">Uncharacterized protein</fullName>
    </submittedName>
</protein>
<sequence>MHGGSGGTAEQVEVVTNFVPVAGVDCKRIHVYLVEVTNQDAQEDGGEGSDQQVREAALRSALFSRAVAGTGAERAVFDGREYAYSAKGLHKEWPGQELQRSVDGGDEAPGRFQVALRVHRRYETGLVARICAGDAAVPEAAAKGLQFALDSVLRVGLRPWLQCVGGRYLSAHAAVATDAGFDIWWEYRLAVHPTRTRMLVSVTARAVPVIASDVRTLDDLWARFFEPGSGAGQGVADAGDRAWAQFEGCVRGLRVAIPGDAAAVTGGVRVAGLAPKHADGRCVVVGRDTVVALDQCALAERQVLGQLSRRQRGRLMSQSAVAPARRLELLRHGAQLVARACRDSGALAAFKIRVGDGLATAPGHVLAAPQMQLRGATAAVAADTGRWELGGHQVLDGAHVRSWAVLVLASAQALGEPQARAFAVQLAKTGSEAGVVFAQSVPPIVYGSVQCIERAVEDACAAAQRAAASGERAQLVVCVLPSPAVAVYGEIKRVALTRVGVHTQCVLVANARGHRPQLLRGVALKINTKLGGSTAALHGPAGAPSLLDTEPTMVISADVTHTSEAQGMSVAAVVWSVDLHARRFAGLAIQHPHRMEIIENMDAVVRHCLRVFYARTGRKPARILYYRDGVNDSLLPAVRDVELPAIRRGCALVEPAYAPPLAVLIARKRHHSRFMLDAANCRPGTLVDAMVGPLAGAGGFHLLAHRSVHGVSQPVYYLVLDPGGLDIAQLRQLTYHLCYTYPIYTRPAIMPAPLYYAHRLAARGRLQLSQRFDALPCFATSRAETKKSNRAAKAHPPHLVPVHADLGNS</sequence>
<reference evidence="1" key="1">
    <citation type="submission" date="2022-07" db="EMBL/GenBank/DDBJ databases">
        <title>Phylogenomic reconstructions and comparative analyses of Kickxellomycotina fungi.</title>
        <authorList>
            <person name="Reynolds N.K."/>
            <person name="Stajich J.E."/>
            <person name="Barry K."/>
            <person name="Grigoriev I.V."/>
            <person name="Crous P."/>
            <person name="Smith M.E."/>
        </authorList>
    </citation>
    <scope>NUCLEOTIDE SEQUENCE</scope>
    <source>
        <strain evidence="1">BCRC 34780</strain>
    </source>
</reference>
<evidence type="ECO:0000313" key="2">
    <source>
        <dbReference type="Proteomes" id="UP001140087"/>
    </source>
</evidence>
<dbReference type="EMBL" id="JANBUN010000410">
    <property type="protein sequence ID" value="KAJ2803990.1"/>
    <property type="molecule type" value="Genomic_DNA"/>
</dbReference>
<name>A0ACC1LA90_9FUNG</name>
<proteinExistence type="predicted"/>
<organism evidence="1 2">
    <name type="scientific">Coemansia helicoidea</name>
    <dbReference type="NCBI Taxonomy" id="1286919"/>
    <lineage>
        <taxon>Eukaryota</taxon>
        <taxon>Fungi</taxon>
        <taxon>Fungi incertae sedis</taxon>
        <taxon>Zoopagomycota</taxon>
        <taxon>Kickxellomycotina</taxon>
        <taxon>Kickxellomycetes</taxon>
        <taxon>Kickxellales</taxon>
        <taxon>Kickxellaceae</taxon>
        <taxon>Coemansia</taxon>
    </lineage>
</organism>
<dbReference type="Proteomes" id="UP001140087">
    <property type="component" value="Unassembled WGS sequence"/>
</dbReference>
<evidence type="ECO:0000313" key="1">
    <source>
        <dbReference type="EMBL" id="KAJ2803990.1"/>
    </source>
</evidence>
<comment type="caution">
    <text evidence="1">The sequence shown here is derived from an EMBL/GenBank/DDBJ whole genome shotgun (WGS) entry which is preliminary data.</text>
</comment>